<organism evidence="2 3">
    <name type="scientific">Roseisolibacter agri</name>
    <dbReference type="NCBI Taxonomy" id="2014610"/>
    <lineage>
        <taxon>Bacteria</taxon>
        <taxon>Pseudomonadati</taxon>
        <taxon>Gemmatimonadota</taxon>
        <taxon>Gemmatimonadia</taxon>
        <taxon>Gemmatimonadales</taxon>
        <taxon>Gemmatimonadaceae</taxon>
        <taxon>Roseisolibacter</taxon>
    </lineage>
</organism>
<dbReference type="Proteomes" id="UP001161325">
    <property type="component" value="Unassembled WGS sequence"/>
</dbReference>
<name>A0AA37Q7R6_9BACT</name>
<gene>
    <name evidence="2" type="ORF">rosag_46430</name>
</gene>
<comment type="caution">
    <text evidence="2">The sequence shown here is derived from an EMBL/GenBank/DDBJ whole genome shotgun (WGS) entry which is preliminary data.</text>
</comment>
<sequence>MEVNREGYEAMAERHLREWKEDTRVRRWFWIRTAIACWLCAMPGFLMGAWAFHVTDPELGDILLKGGMILVPIALLVVIGRAIHVAHERGWL</sequence>
<evidence type="ECO:0000256" key="1">
    <source>
        <dbReference type="SAM" id="Phobius"/>
    </source>
</evidence>
<keyword evidence="1" id="KW-1133">Transmembrane helix</keyword>
<dbReference type="RefSeq" id="WP_284352553.1">
    <property type="nucleotide sequence ID" value="NZ_BRXS01000007.1"/>
</dbReference>
<keyword evidence="3" id="KW-1185">Reference proteome</keyword>
<dbReference type="AlphaFoldDB" id="A0AA37Q7R6"/>
<reference evidence="2" key="1">
    <citation type="submission" date="2022-08" db="EMBL/GenBank/DDBJ databases">
        <title>Draft genome sequencing of Roseisolibacter agri AW1220.</title>
        <authorList>
            <person name="Tobiishi Y."/>
            <person name="Tonouchi A."/>
        </authorList>
    </citation>
    <scope>NUCLEOTIDE SEQUENCE</scope>
    <source>
        <strain evidence="2">AW1220</strain>
    </source>
</reference>
<keyword evidence="1" id="KW-0472">Membrane</keyword>
<feature type="transmembrane region" description="Helical" evidence="1">
    <location>
        <begin position="62"/>
        <end position="83"/>
    </location>
</feature>
<feature type="transmembrane region" description="Helical" evidence="1">
    <location>
        <begin position="29"/>
        <end position="50"/>
    </location>
</feature>
<proteinExistence type="predicted"/>
<keyword evidence="1" id="KW-0812">Transmembrane</keyword>
<dbReference type="EMBL" id="BRXS01000007">
    <property type="protein sequence ID" value="GLC28130.1"/>
    <property type="molecule type" value="Genomic_DNA"/>
</dbReference>
<protein>
    <submittedName>
        <fullName evidence="2">Uncharacterized protein</fullName>
    </submittedName>
</protein>
<evidence type="ECO:0000313" key="2">
    <source>
        <dbReference type="EMBL" id="GLC28130.1"/>
    </source>
</evidence>
<accession>A0AA37Q7R6</accession>
<evidence type="ECO:0000313" key="3">
    <source>
        <dbReference type="Proteomes" id="UP001161325"/>
    </source>
</evidence>